<dbReference type="InterPro" id="IPR019826">
    <property type="entry name" value="Carboxylesterase_B_AS"/>
</dbReference>
<comment type="similarity">
    <text evidence="1 3">Belongs to the type-B carboxylesterase/lipase family.</text>
</comment>
<dbReference type="InParanoid" id="A0A1E1K0K2"/>
<feature type="signal peptide" evidence="3">
    <location>
        <begin position="1"/>
        <end position="18"/>
    </location>
</feature>
<keyword evidence="6" id="KW-1185">Reference proteome</keyword>
<keyword evidence="3" id="KW-0732">Signal</keyword>
<feature type="chain" id="PRO_5009362641" description="Carboxylic ester hydrolase" evidence="3">
    <location>
        <begin position="19"/>
        <end position="582"/>
    </location>
</feature>
<evidence type="ECO:0000259" key="4">
    <source>
        <dbReference type="Pfam" id="PF00135"/>
    </source>
</evidence>
<evidence type="ECO:0000313" key="6">
    <source>
        <dbReference type="Proteomes" id="UP000178129"/>
    </source>
</evidence>
<dbReference type="Pfam" id="PF00135">
    <property type="entry name" value="COesterase"/>
    <property type="match status" value="1"/>
</dbReference>
<gene>
    <name evidence="5" type="ORF">RCO7_06979</name>
</gene>
<reference evidence="6" key="1">
    <citation type="submission" date="2016-03" db="EMBL/GenBank/DDBJ databases">
        <authorList>
            <person name="Ploux O."/>
        </authorList>
    </citation>
    <scope>NUCLEOTIDE SEQUENCE [LARGE SCALE GENOMIC DNA]</scope>
    <source>
        <strain evidence="6">UK7</strain>
    </source>
</reference>
<dbReference type="EMBL" id="FJUW01000004">
    <property type="protein sequence ID" value="CZS91636.1"/>
    <property type="molecule type" value="Genomic_DNA"/>
</dbReference>
<dbReference type="InterPro" id="IPR029058">
    <property type="entry name" value="AB_hydrolase_fold"/>
</dbReference>
<evidence type="ECO:0000256" key="2">
    <source>
        <dbReference type="ARBA" id="ARBA00022801"/>
    </source>
</evidence>
<organism evidence="5 6">
    <name type="scientific">Rhynchosporium graminicola</name>
    <dbReference type="NCBI Taxonomy" id="2792576"/>
    <lineage>
        <taxon>Eukaryota</taxon>
        <taxon>Fungi</taxon>
        <taxon>Dikarya</taxon>
        <taxon>Ascomycota</taxon>
        <taxon>Pezizomycotina</taxon>
        <taxon>Leotiomycetes</taxon>
        <taxon>Helotiales</taxon>
        <taxon>Ploettnerulaceae</taxon>
        <taxon>Rhynchosporium</taxon>
    </lineage>
</organism>
<accession>A0A1E1K0K2</accession>
<evidence type="ECO:0000256" key="3">
    <source>
        <dbReference type="RuleBase" id="RU361235"/>
    </source>
</evidence>
<dbReference type="STRING" id="914237.A0A1E1K0K2"/>
<dbReference type="InterPro" id="IPR019819">
    <property type="entry name" value="Carboxylesterase_B_CS"/>
</dbReference>
<dbReference type="PROSITE" id="PS00941">
    <property type="entry name" value="CARBOXYLESTERASE_B_2"/>
    <property type="match status" value="1"/>
</dbReference>
<dbReference type="Proteomes" id="UP000178129">
    <property type="component" value="Unassembled WGS sequence"/>
</dbReference>
<dbReference type="InterPro" id="IPR050309">
    <property type="entry name" value="Type-B_Carboxylest/Lipase"/>
</dbReference>
<feature type="domain" description="Carboxylesterase type B" evidence="4">
    <location>
        <begin position="52"/>
        <end position="569"/>
    </location>
</feature>
<dbReference type="GO" id="GO:0016787">
    <property type="term" value="F:hydrolase activity"/>
    <property type="evidence" value="ECO:0007669"/>
    <property type="project" value="UniProtKB-KW"/>
</dbReference>
<dbReference type="PROSITE" id="PS00122">
    <property type="entry name" value="CARBOXYLESTERASE_B_1"/>
    <property type="match status" value="1"/>
</dbReference>
<name>A0A1E1K0K2_9HELO</name>
<sequence>MIGFIVSALALTGAVVSAAPTLAARNDSISKDCSTSELPIVDLGYALHQATVNETGNYYNFSNIRFGAAPIGDLRFKASIPPTTINRTLNDGQQGSMCAQASPYWPKIASAFLGGSDAATLANVSSQVEAASAALTVDSLKAPDPRQTEDCLFLDVIVPESIYTSNKSAPVLVWVYGGGYVNGDKSSTGNPATLIAQSQVDEGEGVVYVAMNYRLGLFGWLSGSTFLEQDGVSNAALYDQRLAFEWIQQNIHLFGGDPARVTVMGESAGAGSIMHQITAYGGVNGSAPFSQAIMQSPGFSPIPGDAQQVETYHSVLSQAQALISPDIRDVASLRDLDFKTLAALNSIVVARSSPYGTFSFGPTVDGTFVPKLPGILLSEGKFDSSVNVMVSHNSNEGLTFTSPFLQSEAAVATNLKAVFQTATNDTISYILNTLYPAVYDGTYPYDSIYSRATLITSEISFTCNTRFLNLAFQNETYAYYFTVPPGLHGEDIQYTFFNGDTTTLNNGLPVQPAIATAMQKYITNFAMSSIGSPNGRGVPFFPQYQDNSTTLVVGLEGVGALVKDTTANERCAWLMEGLYFNK</sequence>
<dbReference type="EC" id="3.1.1.-" evidence="3"/>
<evidence type="ECO:0000313" key="5">
    <source>
        <dbReference type="EMBL" id="CZS91636.1"/>
    </source>
</evidence>
<dbReference type="AlphaFoldDB" id="A0A1E1K0K2"/>
<dbReference type="FunFam" id="3.40.50.1820:FF:000499">
    <property type="entry name" value="Carboxylic ester hydrolase"/>
    <property type="match status" value="1"/>
</dbReference>
<dbReference type="InterPro" id="IPR002018">
    <property type="entry name" value="CarbesteraseB"/>
</dbReference>
<dbReference type="Gene3D" id="3.40.50.1820">
    <property type="entry name" value="alpha/beta hydrolase"/>
    <property type="match status" value="1"/>
</dbReference>
<comment type="caution">
    <text evidence="5">The sequence shown here is derived from an EMBL/GenBank/DDBJ whole genome shotgun (WGS) entry which is preliminary data.</text>
</comment>
<evidence type="ECO:0000256" key="1">
    <source>
        <dbReference type="ARBA" id="ARBA00005964"/>
    </source>
</evidence>
<keyword evidence="2 3" id="KW-0378">Hydrolase</keyword>
<protein>
    <recommendedName>
        <fullName evidence="3">Carboxylic ester hydrolase</fullName>
        <ecNumber evidence="3">3.1.1.-</ecNumber>
    </recommendedName>
</protein>
<dbReference type="PANTHER" id="PTHR11559">
    <property type="entry name" value="CARBOXYLESTERASE"/>
    <property type="match status" value="1"/>
</dbReference>
<dbReference type="SUPFAM" id="SSF53474">
    <property type="entry name" value="alpha/beta-Hydrolases"/>
    <property type="match status" value="1"/>
</dbReference>
<proteinExistence type="inferred from homology"/>